<keyword evidence="3 6" id="KW-0479">Metal-binding</keyword>
<dbReference type="OrthoDB" id="9785015at2"/>
<evidence type="ECO:0000256" key="1">
    <source>
        <dbReference type="ARBA" id="ARBA00009175"/>
    </source>
</evidence>
<organism evidence="8 9">
    <name type="scientific">Cognatishimia maritima</name>
    <dbReference type="NCBI Taxonomy" id="870908"/>
    <lineage>
        <taxon>Bacteria</taxon>
        <taxon>Pseudomonadati</taxon>
        <taxon>Pseudomonadota</taxon>
        <taxon>Alphaproteobacteria</taxon>
        <taxon>Rhodobacterales</taxon>
        <taxon>Paracoccaceae</taxon>
        <taxon>Cognatishimia</taxon>
    </lineage>
</organism>
<evidence type="ECO:0000313" key="8">
    <source>
        <dbReference type="EMBL" id="SHH61014.1"/>
    </source>
</evidence>
<reference evidence="9" key="1">
    <citation type="submission" date="2016-11" db="EMBL/GenBank/DDBJ databases">
        <authorList>
            <person name="Varghese N."/>
            <person name="Submissions S."/>
        </authorList>
    </citation>
    <scope>NUCLEOTIDE SEQUENCE [LARGE SCALE GENOMIC DNA]</scope>
    <source>
        <strain evidence="9">DSM 28223</strain>
    </source>
</reference>
<dbReference type="Pfam" id="PF13531">
    <property type="entry name" value="SBP_bac_11"/>
    <property type="match status" value="1"/>
</dbReference>
<feature type="binding site" evidence="6">
    <location>
        <position position="50"/>
    </location>
    <ligand>
        <name>molybdate</name>
        <dbReference type="ChEBI" id="CHEBI:36264"/>
    </ligand>
</feature>
<proteinExistence type="inferred from homology"/>
<feature type="chain" id="PRO_5009914184" evidence="7">
    <location>
        <begin position="19"/>
        <end position="240"/>
    </location>
</feature>
<comment type="similarity">
    <text evidence="1">Belongs to the bacterial solute-binding protein ModA family.</text>
</comment>
<comment type="subunit">
    <text evidence="5">The complex is composed of two ATP-binding proteins (ModC), two transmembrane proteins (ModB) and a solute-binding protein (ModA).</text>
</comment>
<feature type="binding site" evidence="6">
    <location>
        <position position="131"/>
    </location>
    <ligand>
        <name>molybdate</name>
        <dbReference type="ChEBI" id="CHEBI:36264"/>
    </ligand>
</feature>
<sequence>MRVIALFCLIFSALPLRAEVTVFAAASLRGALDEVNARFDGKVIVSYASSAALARQIAQGAPADVFLSASPEWVAFLKDDPFVELMNVTDILSNQLVLIASETAQATNIQDLPSALSGRNLALALTTAVPAGIYAREALETMGLWPQIAPHSVETDNVRAALALVALGEVDYGIVYQTDALTQKNLRVLDVIAADTHQPIRYVAAQIGTGADAARYFQFLSDPTAQAIFMAHGFALPEAE</sequence>
<dbReference type="Proteomes" id="UP000184211">
    <property type="component" value="Unassembled WGS sequence"/>
</dbReference>
<evidence type="ECO:0000256" key="7">
    <source>
        <dbReference type="SAM" id="SignalP"/>
    </source>
</evidence>
<dbReference type="InterPro" id="IPR005950">
    <property type="entry name" value="ModA"/>
</dbReference>
<dbReference type="InterPro" id="IPR050682">
    <property type="entry name" value="ModA/WtpA"/>
</dbReference>
<dbReference type="PANTHER" id="PTHR30632:SF17">
    <property type="entry name" value="MOLYBDATE-BINDING PROTEIN MODA"/>
    <property type="match status" value="1"/>
</dbReference>
<evidence type="ECO:0000256" key="3">
    <source>
        <dbReference type="ARBA" id="ARBA00022723"/>
    </source>
</evidence>
<dbReference type="Gene3D" id="3.40.190.10">
    <property type="entry name" value="Periplasmic binding protein-like II"/>
    <property type="match status" value="2"/>
</dbReference>
<evidence type="ECO:0000256" key="5">
    <source>
        <dbReference type="ARBA" id="ARBA00062515"/>
    </source>
</evidence>
<dbReference type="GO" id="GO:0015689">
    <property type="term" value="P:molybdate ion transport"/>
    <property type="evidence" value="ECO:0007669"/>
    <property type="project" value="InterPro"/>
</dbReference>
<dbReference type="EMBL" id="FQWM01000006">
    <property type="protein sequence ID" value="SHH61014.1"/>
    <property type="molecule type" value="Genomic_DNA"/>
</dbReference>
<dbReference type="GO" id="GO:0046872">
    <property type="term" value="F:metal ion binding"/>
    <property type="evidence" value="ECO:0007669"/>
    <property type="project" value="UniProtKB-KW"/>
</dbReference>
<dbReference type="NCBIfam" id="TIGR01256">
    <property type="entry name" value="modA"/>
    <property type="match status" value="1"/>
</dbReference>
<feature type="binding site" evidence="6">
    <location>
        <position position="176"/>
    </location>
    <ligand>
        <name>molybdate</name>
        <dbReference type="ChEBI" id="CHEBI:36264"/>
    </ligand>
</feature>
<evidence type="ECO:0000313" key="9">
    <source>
        <dbReference type="Proteomes" id="UP000184211"/>
    </source>
</evidence>
<name>A0A1M5UDA6_9RHOB</name>
<evidence type="ECO:0000256" key="6">
    <source>
        <dbReference type="PIRSR" id="PIRSR004846-1"/>
    </source>
</evidence>
<protein>
    <submittedName>
        <fullName evidence="8">Molybdate transport system substrate-binding protein</fullName>
    </submittedName>
</protein>
<dbReference type="SUPFAM" id="SSF53850">
    <property type="entry name" value="Periplasmic binding protein-like II"/>
    <property type="match status" value="1"/>
</dbReference>
<dbReference type="STRING" id="870908.SAMN04488044_2874"/>
<feature type="binding site" evidence="6">
    <location>
        <position position="158"/>
    </location>
    <ligand>
        <name>molybdate</name>
        <dbReference type="ChEBI" id="CHEBI:36264"/>
    </ligand>
</feature>
<dbReference type="GO" id="GO:1901359">
    <property type="term" value="F:tungstate binding"/>
    <property type="evidence" value="ECO:0007669"/>
    <property type="project" value="UniProtKB-ARBA"/>
</dbReference>
<keyword evidence="2 6" id="KW-0500">Molybdenum</keyword>
<evidence type="ECO:0000256" key="4">
    <source>
        <dbReference type="ARBA" id="ARBA00022729"/>
    </source>
</evidence>
<dbReference type="PANTHER" id="PTHR30632">
    <property type="entry name" value="MOLYBDATE-BINDING PERIPLASMIC PROTEIN"/>
    <property type="match status" value="1"/>
</dbReference>
<dbReference type="FunFam" id="3.40.190.10:FF:000035">
    <property type="entry name" value="Molybdate ABC transporter substrate-binding protein"/>
    <property type="match status" value="1"/>
</dbReference>
<keyword evidence="4 7" id="KW-0732">Signal</keyword>
<dbReference type="AlphaFoldDB" id="A0A1M5UDA6"/>
<dbReference type="GO" id="GO:0030288">
    <property type="term" value="C:outer membrane-bounded periplasmic space"/>
    <property type="evidence" value="ECO:0007669"/>
    <property type="project" value="TreeGrafter"/>
</dbReference>
<dbReference type="PIRSF" id="PIRSF004846">
    <property type="entry name" value="ModA"/>
    <property type="match status" value="1"/>
</dbReference>
<gene>
    <name evidence="8" type="ORF">SAMN04488044_2874</name>
</gene>
<feature type="binding site" evidence="6">
    <location>
        <position position="27"/>
    </location>
    <ligand>
        <name>molybdate</name>
        <dbReference type="ChEBI" id="CHEBI:36264"/>
    </ligand>
</feature>
<accession>A0A1M5UDA6</accession>
<feature type="signal peptide" evidence="7">
    <location>
        <begin position="1"/>
        <end position="18"/>
    </location>
</feature>
<evidence type="ECO:0000256" key="2">
    <source>
        <dbReference type="ARBA" id="ARBA00022505"/>
    </source>
</evidence>
<dbReference type="RefSeq" id="WP_072793710.1">
    <property type="nucleotide sequence ID" value="NZ_FQWM01000006.1"/>
</dbReference>
<dbReference type="GO" id="GO:0030973">
    <property type="term" value="F:molybdate ion binding"/>
    <property type="evidence" value="ECO:0007669"/>
    <property type="project" value="TreeGrafter"/>
</dbReference>
<keyword evidence="9" id="KW-1185">Reference proteome</keyword>